<sequence length="198" mass="23312">MTLDRLVRETPDIYAKIVRPYIESFPPERTSWVDNILSHKSEAEKILYTDDDFVILPDFKWDLKDVTTLYLQAITRHKRLRSLRDIRFADLGMLRQIRRQAYAAVQQFGIRQGGLRLYVHYQPSYYHFHVHIVQVNYSGFSGMNVGQAHLLDDIISLLEMDGVQEEGQSVFERMTFSYTLGQFHGLYDSMVEANKWLE</sequence>
<evidence type="ECO:0008006" key="3">
    <source>
        <dbReference type="Google" id="ProtNLM"/>
    </source>
</evidence>
<dbReference type="GO" id="GO:0005634">
    <property type="term" value="C:nucleus"/>
    <property type="evidence" value="ECO:0007669"/>
    <property type="project" value="TreeGrafter"/>
</dbReference>
<dbReference type="Pfam" id="PF11969">
    <property type="entry name" value="DcpS_C"/>
    <property type="match status" value="1"/>
</dbReference>
<name>A0A0C3BA81_SERVB</name>
<reference evidence="2" key="2">
    <citation type="submission" date="2015-01" db="EMBL/GenBank/DDBJ databases">
        <title>Evolutionary Origins and Diversification of the Mycorrhizal Mutualists.</title>
        <authorList>
            <consortium name="DOE Joint Genome Institute"/>
            <consortium name="Mycorrhizal Genomics Consortium"/>
            <person name="Kohler A."/>
            <person name="Kuo A."/>
            <person name="Nagy L.G."/>
            <person name="Floudas D."/>
            <person name="Copeland A."/>
            <person name="Barry K.W."/>
            <person name="Cichocki N."/>
            <person name="Veneault-Fourrey C."/>
            <person name="LaButti K."/>
            <person name="Lindquist E.A."/>
            <person name="Lipzen A."/>
            <person name="Lundell T."/>
            <person name="Morin E."/>
            <person name="Murat C."/>
            <person name="Riley R."/>
            <person name="Ohm R."/>
            <person name="Sun H."/>
            <person name="Tunlid A."/>
            <person name="Henrissat B."/>
            <person name="Grigoriev I.V."/>
            <person name="Hibbett D.S."/>
            <person name="Martin F."/>
        </authorList>
    </citation>
    <scope>NUCLEOTIDE SEQUENCE [LARGE SCALE GENOMIC DNA]</scope>
    <source>
        <strain evidence="2">MAFF 305830</strain>
    </source>
</reference>
<dbReference type="STRING" id="933852.A0A0C3BA81"/>
<protein>
    <recommendedName>
        <fullName evidence="3">HIT domain-containing protein</fullName>
    </recommendedName>
</protein>
<proteinExistence type="predicted"/>
<dbReference type="GO" id="GO:0000340">
    <property type="term" value="F:RNA 7-methylguanosine cap binding"/>
    <property type="evidence" value="ECO:0007669"/>
    <property type="project" value="TreeGrafter"/>
</dbReference>
<evidence type="ECO:0000313" key="1">
    <source>
        <dbReference type="EMBL" id="KIM33720.1"/>
    </source>
</evidence>
<dbReference type="Gene3D" id="3.30.428.10">
    <property type="entry name" value="HIT-like"/>
    <property type="match status" value="1"/>
</dbReference>
<keyword evidence="2" id="KW-1185">Reference proteome</keyword>
<dbReference type="HOGENOM" id="CLU_041045_3_0_1"/>
<accession>A0A0C3BA81</accession>
<dbReference type="OrthoDB" id="10264956at2759"/>
<organism evidence="1 2">
    <name type="scientific">Serendipita vermifera MAFF 305830</name>
    <dbReference type="NCBI Taxonomy" id="933852"/>
    <lineage>
        <taxon>Eukaryota</taxon>
        <taxon>Fungi</taxon>
        <taxon>Dikarya</taxon>
        <taxon>Basidiomycota</taxon>
        <taxon>Agaricomycotina</taxon>
        <taxon>Agaricomycetes</taxon>
        <taxon>Sebacinales</taxon>
        <taxon>Serendipitaceae</taxon>
        <taxon>Serendipita</taxon>
    </lineage>
</organism>
<dbReference type="GO" id="GO:0000932">
    <property type="term" value="C:P-body"/>
    <property type="evidence" value="ECO:0007669"/>
    <property type="project" value="TreeGrafter"/>
</dbReference>
<dbReference type="GO" id="GO:0016787">
    <property type="term" value="F:hydrolase activity"/>
    <property type="evidence" value="ECO:0007669"/>
    <property type="project" value="InterPro"/>
</dbReference>
<dbReference type="AlphaFoldDB" id="A0A0C3BA81"/>
<dbReference type="PANTHER" id="PTHR12978:SF0">
    <property type="entry name" value="M7GPPPX DIPHOSPHATASE"/>
    <property type="match status" value="1"/>
</dbReference>
<dbReference type="PANTHER" id="PTHR12978">
    <property type="entry name" value="HISTIDINE TRIAD HIT PROTEIN MEMBER"/>
    <property type="match status" value="1"/>
</dbReference>
<evidence type="ECO:0000313" key="2">
    <source>
        <dbReference type="Proteomes" id="UP000054097"/>
    </source>
</evidence>
<dbReference type="SUPFAM" id="SSF54197">
    <property type="entry name" value="HIT-like"/>
    <property type="match status" value="1"/>
</dbReference>
<dbReference type="EMBL" id="KN824277">
    <property type="protein sequence ID" value="KIM33720.1"/>
    <property type="molecule type" value="Genomic_DNA"/>
</dbReference>
<dbReference type="InterPro" id="IPR008594">
    <property type="entry name" value="DcpS/DCS2"/>
</dbReference>
<dbReference type="Proteomes" id="UP000054097">
    <property type="component" value="Unassembled WGS sequence"/>
</dbReference>
<reference evidence="1 2" key="1">
    <citation type="submission" date="2014-04" db="EMBL/GenBank/DDBJ databases">
        <authorList>
            <consortium name="DOE Joint Genome Institute"/>
            <person name="Kuo A."/>
            <person name="Zuccaro A."/>
            <person name="Kohler A."/>
            <person name="Nagy L.G."/>
            <person name="Floudas D."/>
            <person name="Copeland A."/>
            <person name="Barry K.W."/>
            <person name="Cichocki N."/>
            <person name="Veneault-Fourrey C."/>
            <person name="LaButti K."/>
            <person name="Lindquist E.A."/>
            <person name="Lipzen A."/>
            <person name="Lundell T."/>
            <person name="Morin E."/>
            <person name="Murat C."/>
            <person name="Sun H."/>
            <person name="Tunlid A."/>
            <person name="Henrissat B."/>
            <person name="Grigoriev I.V."/>
            <person name="Hibbett D.S."/>
            <person name="Martin F."/>
            <person name="Nordberg H.P."/>
            <person name="Cantor M.N."/>
            <person name="Hua S.X."/>
        </authorList>
    </citation>
    <scope>NUCLEOTIDE SEQUENCE [LARGE SCALE GENOMIC DNA]</scope>
    <source>
        <strain evidence="1 2">MAFF 305830</strain>
    </source>
</reference>
<dbReference type="InterPro" id="IPR036265">
    <property type="entry name" value="HIT-like_sf"/>
</dbReference>
<dbReference type="GO" id="GO:0000290">
    <property type="term" value="P:deadenylation-dependent decapping of nuclear-transcribed mRNA"/>
    <property type="evidence" value="ECO:0007669"/>
    <property type="project" value="InterPro"/>
</dbReference>
<gene>
    <name evidence="1" type="ORF">M408DRAFT_13531</name>
</gene>